<dbReference type="GO" id="GO:0005840">
    <property type="term" value="C:ribosome"/>
    <property type="evidence" value="ECO:0007669"/>
    <property type="project" value="UniProtKB-KW"/>
</dbReference>
<protein>
    <recommendedName>
        <fullName evidence="4">60S ribosomal protein L41</fullName>
    </recommendedName>
</protein>
<keyword evidence="5" id="KW-0812">Transmembrane</keyword>
<evidence type="ECO:0000256" key="3">
    <source>
        <dbReference type="ARBA" id="ARBA00043969"/>
    </source>
</evidence>
<dbReference type="GO" id="GO:0006412">
    <property type="term" value="P:translation"/>
    <property type="evidence" value="ECO:0007669"/>
    <property type="project" value="InterPro"/>
</dbReference>
<feature type="transmembrane region" description="Helical" evidence="5">
    <location>
        <begin position="20"/>
        <end position="39"/>
    </location>
</feature>
<keyword evidence="5" id="KW-0472">Membrane</keyword>
<dbReference type="EMBL" id="CDSF01000001">
    <property type="protein sequence ID" value="CEO94289.1"/>
    <property type="molecule type" value="Genomic_DNA"/>
</dbReference>
<accession>A0A0G4IGI7</accession>
<proteinExistence type="inferred from homology"/>
<dbReference type="InterPro" id="IPR007836">
    <property type="entry name" value="Ribosomal_eS32"/>
</dbReference>
<evidence type="ECO:0000256" key="2">
    <source>
        <dbReference type="ARBA" id="ARBA00023274"/>
    </source>
</evidence>
<sequence>MAIYGRGALVKVPAVCVKSVTAFSAFIPVDYVVAMRGKWKKKRMRRLKRKRRRAKAKAH</sequence>
<comment type="similarity">
    <text evidence="3 4">Belongs to the eukaryotic ribosomal protein eS32 family.</text>
</comment>
<keyword evidence="1 4" id="KW-0689">Ribosomal protein</keyword>
<evidence type="ECO:0000256" key="4">
    <source>
        <dbReference type="RuleBase" id="RU368055"/>
    </source>
</evidence>
<keyword evidence="2 4" id="KW-0687">Ribonucleoprotein</keyword>
<organism evidence="6 7">
    <name type="scientific">Plasmodiophora brassicae</name>
    <name type="common">Clubroot disease agent</name>
    <dbReference type="NCBI Taxonomy" id="37360"/>
    <lineage>
        <taxon>Eukaryota</taxon>
        <taxon>Sar</taxon>
        <taxon>Rhizaria</taxon>
        <taxon>Endomyxa</taxon>
        <taxon>Phytomyxea</taxon>
        <taxon>Plasmodiophorida</taxon>
        <taxon>Plasmodiophoridae</taxon>
        <taxon>Plasmodiophora</taxon>
    </lineage>
</organism>
<reference evidence="6 7" key="1">
    <citation type="submission" date="2015-02" db="EMBL/GenBank/DDBJ databases">
        <authorList>
            <person name="Chooi Y.-H."/>
        </authorList>
    </citation>
    <scope>NUCLEOTIDE SEQUENCE [LARGE SCALE GENOMIC DNA]</scope>
    <source>
        <strain evidence="6">E3</strain>
    </source>
</reference>
<keyword evidence="5" id="KW-1133">Transmembrane helix</keyword>
<dbReference type="GO" id="GO:0003735">
    <property type="term" value="F:structural constituent of ribosome"/>
    <property type="evidence" value="ECO:0007669"/>
    <property type="project" value="UniProtKB-UniRule"/>
</dbReference>
<name>A0A0G4IGI7_PLABS</name>
<keyword evidence="7" id="KW-1185">Reference proteome</keyword>
<evidence type="ECO:0000256" key="1">
    <source>
        <dbReference type="ARBA" id="ARBA00022980"/>
    </source>
</evidence>
<comment type="subunit">
    <text evidence="4">Component of the large ribosomal subunit.</text>
</comment>
<evidence type="ECO:0000313" key="7">
    <source>
        <dbReference type="Proteomes" id="UP000039324"/>
    </source>
</evidence>
<dbReference type="AlphaFoldDB" id="A0A0G4IGI7"/>
<dbReference type="Proteomes" id="UP000039324">
    <property type="component" value="Unassembled WGS sequence"/>
</dbReference>
<dbReference type="GO" id="GO:1990904">
    <property type="term" value="C:ribonucleoprotein complex"/>
    <property type="evidence" value="ECO:0007669"/>
    <property type="project" value="UniProtKB-KW"/>
</dbReference>
<gene>
    <name evidence="6" type="ORF">PBRA_000074</name>
</gene>
<evidence type="ECO:0000256" key="5">
    <source>
        <dbReference type="SAM" id="Phobius"/>
    </source>
</evidence>
<dbReference type="Pfam" id="PF05162">
    <property type="entry name" value="Ribosomal_L41"/>
    <property type="match status" value="1"/>
</dbReference>
<evidence type="ECO:0000313" key="6">
    <source>
        <dbReference type="EMBL" id="CEO94289.1"/>
    </source>
</evidence>